<organism evidence="1 2">
    <name type="scientific">Sclerotinia nivalis</name>
    <dbReference type="NCBI Taxonomy" id="352851"/>
    <lineage>
        <taxon>Eukaryota</taxon>
        <taxon>Fungi</taxon>
        <taxon>Dikarya</taxon>
        <taxon>Ascomycota</taxon>
        <taxon>Pezizomycotina</taxon>
        <taxon>Leotiomycetes</taxon>
        <taxon>Helotiales</taxon>
        <taxon>Sclerotiniaceae</taxon>
        <taxon>Sclerotinia</taxon>
    </lineage>
</organism>
<evidence type="ECO:0000313" key="2">
    <source>
        <dbReference type="Proteomes" id="UP001152300"/>
    </source>
</evidence>
<proteinExistence type="predicted"/>
<sequence length="53" mass="6120">MRSWASPAWQAAKLGRKVAEDLVRQYRGKVARIISRYFLDSRPNVRGIAITLF</sequence>
<comment type="caution">
    <text evidence="1">The sequence shown here is derived from an EMBL/GenBank/DDBJ whole genome shotgun (WGS) entry which is preliminary data.</text>
</comment>
<dbReference type="EMBL" id="JAPEIS010000015">
    <property type="protein sequence ID" value="KAJ8059200.1"/>
    <property type="molecule type" value="Genomic_DNA"/>
</dbReference>
<dbReference type="AlphaFoldDB" id="A0A9X0AAD5"/>
<name>A0A9X0AAD5_9HELO</name>
<evidence type="ECO:0000313" key="1">
    <source>
        <dbReference type="EMBL" id="KAJ8059200.1"/>
    </source>
</evidence>
<gene>
    <name evidence="1" type="ORF">OCU04_012171</name>
</gene>
<dbReference type="Proteomes" id="UP001152300">
    <property type="component" value="Unassembled WGS sequence"/>
</dbReference>
<reference evidence="1" key="1">
    <citation type="submission" date="2022-11" db="EMBL/GenBank/DDBJ databases">
        <title>Genome Resource of Sclerotinia nivalis Strain SnTB1, a Plant Pathogen Isolated from American Ginseng.</title>
        <authorList>
            <person name="Fan S."/>
        </authorList>
    </citation>
    <scope>NUCLEOTIDE SEQUENCE</scope>
    <source>
        <strain evidence="1">SnTB1</strain>
    </source>
</reference>
<keyword evidence="2" id="KW-1185">Reference proteome</keyword>
<accession>A0A9X0AAD5</accession>
<protein>
    <submittedName>
        <fullName evidence="1">Uncharacterized protein</fullName>
    </submittedName>
</protein>